<dbReference type="AlphaFoldDB" id="A0A9P7AI88"/>
<evidence type="ECO:0000313" key="2">
    <source>
        <dbReference type="EMBL" id="KAG1789394.1"/>
    </source>
</evidence>
<keyword evidence="1" id="KW-0732">Signal</keyword>
<organism evidence="2 3">
    <name type="scientific">Suillus plorans</name>
    <dbReference type="NCBI Taxonomy" id="116603"/>
    <lineage>
        <taxon>Eukaryota</taxon>
        <taxon>Fungi</taxon>
        <taxon>Dikarya</taxon>
        <taxon>Basidiomycota</taxon>
        <taxon>Agaricomycotina</taxon>
        <taxon>Agaricomycetes</taxon>
        <taxon>Agaricomycetidae</taxon>
        <taxon>Boletales</taxon>
        <taxon>Suillineae</taxon>
        <taxon>Suillaceae</taxon>
        <taxon>Suillus</taxon>
    </lineage>
</organism>
<dbReference type="EMBL" id="JABBWE010000059">
    <property type="protein sequence ID" value="KAG1789394.1"/>
    <property type="molecule type" value="Genomic_DNA"/>
</dbReference>
<dbReference type="RefSeq" id="XP_041156466.1">
    <property type="nucleotide sequence ID" value="XM_041303746.1"/>
</dbReference>
<feature type="chain" id="PRO_5040365184" evidence="1">
    <location>
        <begin position="19"/>
        <end position="158"/>
    </location>
</feature>
<evidence type="ECO:0000256" key="1">
    <source>
        <dbReference type="SAM" id="SignalP"/>
    </source>
</evidence>
<gene>
    <name evidence="2" type="ORF">HD556DRAFT_1397950</name>
</gene>
<keyword evidence="3" id="KW-1185">Reference proteome</keyword>
<dbReference type="Proteomes" id="UP000719766">
    <property type="component" value="Unassembled WGS sequence"/>
</dbReference>
<feature type="signal peptide" evidence="1">
    <location>
        <begin position="1"/>
        <end position="18"/>
    </location>
</feature>
<name>A0A9P7AI88_9AGAM</name>
<dbReference type="GeneID" id="64597510"/>
<protein>
    <submittedName>
        <fullName evidence="2">Uncharacterized protein</fullName>
    </submittedName>
</protein>
<comment type="caution">
    <text evidence="2">The sequence shown here is derived from an EMBL/GenBank/DDBJ whole genome shotgun (WGS) entry which is preliminary data.</text>
</comment>
<dbReference type="OrthoDB" id="2686041at2759"/>
<reference evidence="2" key="1">
    <citation type="journal article" date="2020" name="New Phytol.">
        <title>Comparative genomics reveals dynamic genome evolution in host specialist ectomycorrhizal fungi.</title>
        <authorList>
            <person name="Lofgren L.A."/>
            <person name="Nguyen N.H."/>
            <person name="Vilgalys R."/>
            <person name="Ruytinx J."/>
            <person name="Liao H.L."/>
            <person name="Branco S."/>
            <person name="Kuo A."/>
            <person name="LaButti K."/>
            <person name="Lipzen A."/>
            <person name="Andreopoulos W."/>
            <person name="Pangilinan J."/>
            <person name="Riley R."/>
            <person name="Hundley H."/>
            <person name="Na H."/>
            <person name="Barry K."/>
            <person name="Grigoriev I.V."/>
            <person name="Stajich J.E."/>
            <person name="Kennedy P.G."/>
        </authorList>
    </citation>
    <scope>NUCLEOTIDE SEQUENCE</scope>
    <source>
        <strain evidence="2">S12</strain>
    </source>
</reference>
<accession>A0A9P7AI88</accession>
<evidence type="ECO:0000313" key="3">
    <source>
        <dbReference type="Proteomes" id="UP000719766"/>
    </source>
</evidence>
<proteinExistence type="predicted"/>
<sequence length="158" mass="18186">MKLCLIRGLIAVVKLAFTSQDVDVKYQAHGSPCSLANFLLQWNGWLEFDAGEPVHRERLPYRKLRSIVFSDISELSPSHGHIRITDNFFNIELMAAGNWTTIPPVWLTPYNESQPHCLRMWDSPPTEGRPATIETTPWKSDTCRSDRGWIYRAKQVED</sequence>